<dbReference type="Pfam" id="PF07498">
    <property type="entry name" value="Rho_N"/>
    <property type="match status" value="1"/>
</dbReference>
<keyword evidence="6 9" id="KW-0694">RNA-binding</keyword>
<feature type="region of interest" description="RNA-binding 1" evidence="9">
    <location>
        <begin position="108"/>
        <end position="110"/>
    </location>
</feature>
<keyword evidence="8 9" id="KW-0804">Transcription</keyword>
<feature type="binding site" evidence="9">
    <location>
        <begin position="181"/>
        <end position="186"/>
    </location>
    <ligand>
        <name>ATP</name>
        <dbReference type="ChEBI" id="CHEBI:30616"/>
    </ligand>
</feature>
<name>A0A2A4MSQ4_9GAMM</name>
<feature type="binding site" evidence="9">
    <location>
        <position position="212"/>
    </location>
    <ligand>
        <name>ATP</name>
        <dbReference type="ChEBI" id="CHEBI:30616"/>
    </ligand>
</feature>
<dbReference type="GO" id="GO:0008186">
    <property type="term" value="F:ATP-dependent activity, acting on RNA"/>
    <property type="evidence" value="ECO:0007669"/>
    <property type="project" value="UniProtKB-UniRule"/>
</dbReference>
<feature type="region of interest" description="RNA-binding 1" evidence="9">
    <location>
        <begin position="61"/>
        <end position="66"/>
    </location>
</feature>
<comment type="function">
    <text evidence="9">Facilitates transcription termination by a mechanism that involves Rho binding to the nascent RNA, activation of Rho's RNA-dependent ATPase activity, and release of the mRNA from the DNA template.</text>
</comment>
<evidence type="ECO:0000256" key="11">
    <source>
        <dbReference type="PROSITE-ProRule" id="PRU01203"/>
    </source>
</evidence>
<evidence type="ECO:0000256" key="8">
    <source>
        <dbReference type="ARBA" id="ARBA00023163"/>
    </source>
</evidence>
<dbReference type="GO" id="GO:0004386">
    <property type="term" value="F:helicase activity"/>
    <property type="evidence" value="ECO:0007669"/>
    <property type="project" value="UniProtKB-UniRule"/>
</dbReference>
<protein>
    <recommendedName>
        <fullName evidence="9 10">Transcription termination factor Rho</fullName>
        <ecNumber evidence="9 10">3.6.4.-</ecNumber>
    </recommendedName>
    <alternativeName>
        <fullName evidence="9">ATP-dependent helicase Rho</fullName>
    </alternativeName>
</protein>
<dbReference type="Gene3D" id="2.40.50.140">
    <property type="entry name" value="Nucleic acid-binding proteins"/>
    <property type="match status" value="1"/>
</dbReference>
<accession>A0A2A4MSQ4</accession>
<keyword evidence="4 9" id="KW-0347">Helicase</keyword>
<keyword evidence="7 9" id="KW-0805">Transcription regulation</keyword>
<feature type="domain" description="Rho RNA-BD" evidence="12">
    <location>
        <begin position="48"/>
        <end position="123"/>
    </location>
</feature>
<evidence type="ECO:0000256" key="9">
    <source>
        <dbReference type="HAMAP-Rule" id="MF_01884"/>
    </source>
</evidence>
<proteinExistence type="inferred from homology"/>
<feature type="region of interest" description="RNA-binding 2" evidence="9">
    <location>
        <begin position="284"/>
        <end position="288"/>
    </location>
</feature>
<dbReference type="GO" id="GO:0006353">
    <property type="term" value="P:DNA-templated transcription termination"/>
    <property type="evidence" value="ECO:0007669"/>
    <property type="project" value="UniProtKB-UniRule"/>
</dbReference>
<dbReference type="PANTHER" id="PTHR46425:SF1">
    <property type="entry name" value="TRANSCRIPTION TERMINATION FACTOR RHO"/>
    <property type="match status" value="1"/>
</dbReference>
<evidence type="ECO:0000256" key="2">
    <source>
        <dbReference type="ARBA" id="ARBA00022741"/>
    </source>
</evidence>
<dbReference type="InterPro" id="IPR011113">
    <property type="entry name" value="Rho_RNA-bd"/>
</dbReference>
<feature type="region of interest" description="RNA-binding 1" evidence="9">
    <location>
        <begin position="78"/>
        <end position="80"/>
    </location>
</feature>
<comment type="similarity">
    <text evidence="9 11">Belongs to the Rho family.</text>
</comment>
<dbReference type="InterPro" id="IPR000194">
    <property type="entry name" value="ATPase_F1/V1/A1_a/bsu_nucl-bd"/>
</dbReference>
<dbReference type="Gene3D" id="3.40.50.300">
    <property type="entry name" value="P-loop containing nucleotide triphosphate hydrolases"/>
    <property type="match status" value="1"/>
</dbReference>
<dbReference type="SUPFAM" id="SSF68912">
    <property type="entry name" value="Rho N-terminal domain-like"/>
    <property type="match status" value="1"/>
</dbReference>
<evidence type="ECO:0000259" key="12">
    <source>
        <dbReference type="PROSITE" id="PS51856"/>
    </source>
</evidence>
<dbReference type="SUPFAM" id="SSF52540">
    <property type="entry name" value="P-loop containing nucleoside triphosphate hydrolases"/>
    <property type="match status" value="1"/>
</dbReference>
<dbReference type="EC" id="3.6.4.-" evidence="9 10"/>
<organism evidence="13 14">
    <name type="scientific">SAR86 cluster bacterium</name>
    <dbReference type="NCBI Taxonomy" id="2030880"/>
    <lineage>
        <taxon>Bacteria</taxon>
        <taxon>Pseudomonadati</taxon>
        <taxon>Pseudomonadota</taxon>
        <taxon>Gammaproteobacteria</taxon>
        <taxon>SAR86 cluster</taxon>
    </lineage>
</organism>
<feature type="site" description="RNA-binding 2" evidence="9">
    <location>
        <position position="326"/>
    </location>
</feature>
<gene>
    <name evidence="9 13" type="primary">rho</name>
    <name evidence="13" type="ORF">COC19_02205</name>
</gene>
<dbReference type="Proteomes" id="UP000218172">
    <property type="component" value="Unassembled WGS sequence"/>
</dbReference>
<dbReference type="CDD" id="cd01128">
    <property type="entry name" value="rho_factor_C"/>
    <property type="match status" value="1"/>
</dbReference>
<dbReference type="PANTHER" id="PTHR46425">
    <property type="entry name" value="TRANSCRIPTION TERMINATION FACTOR RHO"/>
    <property type="match status" value="1"/>
</dbReference>
<keyword evidence="2 9" id="KW-0547">Nucleotide-binding</keyword>
<dbReference type="InterPro" id="IPR041703">
    <property type="entry name" value="Rho_factor_ATP-bd"/>
</dbReference>
<dbReference type="InterPro" id="IPR011112">
    <property type="entry name" value="Rho-like_N"/>
</dbReference>
<dbReference type="EMBL" id="NVQR01000032">
    <property type="protein sequence ID" value="PCH62892.1"/>
    <property type="molecule type" value="Genomic_DNA"/>
</dbReference>
<dbReference type="FunFam" id="2.40.50.140:FF:000010">
    <property type="entry name" value="Transcription termination factor Rho"/>
    <property type="match status" value="1"/>
</dbReference>
<dbReference type="GO" id="GO:0016787">
    <property type="term" value="F:hydrolase activity"/>
    <property type="evidence" value="ECO:0007669"/>
    <property type="project" value="UniProtKB-KW"/>
</dbReference>
<dbReference type="InterPro" id="IPR011129">
    <property type="entry name" value="CSD"/>
</dbReference>
<dbReference type="InterPro" id="IPR027417">
    <property type="entry name" value="P-loop_NTPase"/>
</dbReference>
<dbReference type="SMART" id="SM00357">
    <property type="entry name" value="CSP"/>
    <property type="match status" value="1"/>
</dbReference>
<dbReference type="NCBIfam" id="TIGR00767">
    <property type="entry name" value="rho"/>
    <property type="match status" value="1"/>
</dbReference>
<reference evidence="14" key="1">
    <citation type="submission" date="2017-08" db="EMBL/GenBank/DDBJ databases">
        <title>A dynamic microbial community with high functional redundancy inhabits the cold, oxic subseafloor aquifer.</title>
        <authorList>
            <person name="Tully B.J."/>
            <person name="Wheat C.G."/>
            <person name="Glazer B.T."/>
            <person name="Huber J.A."/>
        </authorList>
    </citation>
    <scope>NUCLEOTIDE SEQUENCE [LARGE SCALE GENOMIC DNA]</scope>
</reference>
<keyword evidence="3 9" id="KW-0378">Hydrolase</keyword>
<dbReference type="InterPro" id="IPR036269">
    <property type="entry name" value="Rho_N_sf"/>
</dbReference>
<dbReference type="InterPro" id="IPR012340">
    <property type="entry name" value="NA-bd_OB-fold"/>
</dbReference>
<dbReference type="NCBIfam" id="NF006886">
    <property type="entry name" value="PRK09376.1"/>
    <property type="match status" value="1"/>
</dbReference>
<dbReference type="SUPFAM" id="SSF50249">
    <property type="entry name" value="Nucleic acid-binding proteins"/>
    <property type="match status" value="1"/>
</dbReference>
<dbReference type="Pfam" id="PF00006">
    <property type="entry name" value="ATP-synt_ab"/>
    <property type="match status" value="1"/>
</dbReference>
<dbReference type="SMART" id="SM00959">
    <property type="entry name" value="Rho_N"/>
    <property type="match status" value="1"/>
</dbReference>
<comment type="caution">
    <text evidence="13">The sequence shown here is derived from an EMBL/GenBank/DDBJ whole genome shotgun (WGS) entry which is preliminary data.</text>
</comment>
<evidence type="ECO:0000313" key="14">
    <source>
        <dbReference type="Proteomes" id="UP000218172"/>
    </source>
</evidence>
<evidence type="ECO:0000256" key="4">
    <source>
        <dbReference type="ARBA" id="ARBA00022806"/>
    </source>
</evidence>
<keyword evidence="5 9" id="KW-0067">ATP-binding</keyword>
<evidence type="ECO:0000256" key="6">
    <source>
        <dbReference type="ARBA" id="ARBA00022884"/>
    </source>
</evidence>
<keyword evidence="1 9" id="KW-0806">Transcription termination</keyword>
<dbReference type="GO" id="GO:0005524">
    <property type="term" value="F:ATP binding"/>
    <property type="evidence" value="ECO:0007669"/>
    <property type="project" value="UniProtKB-UniRule"/>
</dbReference>
<evidence type="ECO:0000256" key="3">
    <source>
        <dbReference type="ARBA" id="ARBA00022801"/>
    </source>
</evidence>
<dbReference type="FunFam" id="3.40.50.300:FF:000072">
    <property type="entry name" value="Transcription termination factor Rho"/>
    <property type="match status" value="1"/>
</dbReference>
<dbReference type="GO" id="GO:0005829">
    <property type="term" value="C:cytosol"/>
    <property type="evidence" value="ECO:0007669"/>
    <property type="project" value="UniProtKB-ARBA"/>
</dbReference>
<dbReference type="Pfam" id="PF07497">
    <property type="entry name" value="Rho_RNA_bind"/>
    <property type="match status" value="1"/>
</dbReference>
<comment type="subunit">
    <text evidence="9">Homohexamer. The homohexamer assembles into an open ring structure.</text>
</comment>
<evidence type="ECO:0000256" key="1">
    <source>
        <dbReference type="ARBA" id="ARBA00022472"/>
    </source>
</evidence>
<evidence type="ECO:0000313" key="13">
    <source>
        <dbReference type="EMBL" id="PCH62892.1"/>
    </source>
</evidence>
<dbReference type="GO" id="GO:0003723">
    <property type="term" value="F:RNA binding"/>
    <property type="evidence" value="ECO:0007669"/>
    <property type="project" value="UniProtKB-UniRule"/>
</dbReference>
<dbReference type="SMART" id="SM00382">
    <property type="entry name" value="AAA"/>
    <property type="match status" value="1"/>
</dbReference>
<feature type="binding site" evidence="9">
    <location>
        <begin position="169"/>
        <end position="174"/>
    </location>
    <ligand>
        <name>ATP</name>
        <dbReference type="ChEBI" id="CHEBI:30616"/>
    </ligand>
</feature>
<dbReference type="InterPro" id="IPR003593">
    <property type="entry name" value="AAA+_ATPase"/>
</dbReference>
<dbReference type="CDD" id="cd04459">
    <property type="entry name" value="Rho_CSD"/>
    <property type="match status" value="1"/>
</dbReference>
<dbReference type="InterPro" id="IPR004665">
    <property type="entry name" value="Term_rho"/>
</dbReference>
<evidence type="ECO:0000256" key="7">
    <source>
        <dbReference type="ARBA" id="ARBA00023015"/>
    </source>
</evidence>
<dbReference type="PROSITE" id="PS51856">
    <property type="entry name" value="RHO_RNA_BD"/>
    <property type="match status" value="1"/>
</dbReference>
<sequence>MNLTELKQKPISELISTANEMGLENLSRTRKQDIIFVILKKHAKNGEDIYGDGVLEILQDGFGFLRSADSSYLAGPDDIYVSPSQIRRFNLRTGDTVAGKIRPPKDGERYFALLKISEVNFDKPDNSKHKILFENLTPLFPDERLTLQLGNGSSEDLGSRVIDLVAPIGKGQRGLIVSPPKAGKTLILQNIAQAITRNNPECRLIVLLIDERPEEVTEMQRSVRGEVVASTFDEPPSRHVQVAEMVIEKAKRLVEHKEDVVILLDSITRLARAYNTIIPSSGKVLTGGVDAHALERPKRFFGAARNLEEGGSLTIIATALVETGSKMDEVIYEEFKGTGNMELHLDRKAAEKRIYPAINVRRSGTRREDLLTTEEELQRMWILRKLLSSMEDVQATEFILDRLKDTKTNEEFFNSMKRK</sequence>
<evidence type="ECO:0000256" key="5">
    <source>
        <dbReference type="ARBA" id="ARBA00022840"/>
    </source>
</evidence>
<evidence type="ECO:0000256" key="10">
    <source>
        <dbReference type="NCBIfam" id="TIGR00767"/>
    </source>
</evidence>
<dbReference type="AlphaFoldDB" id="A0A2A4MSQ4"/>
<dbReference type="HAMAP" id="MF_01884">
    <property type="entry name" value="Rho"/>
    <property type="match status" value="1"/>
</dbReference>
<dbReference type="Gene3D" id="1.10.720.10">
    <property type="match status" value="1"/>
</dbReference>